<dbReference type="CDD" id="cd05233">
    <property type="entry name" value="SDR_c"/>
    <property type="match status" value="1"/>
</dbReference>
<dbReference type="EMBL" id="KN838825">
    <property type="protein sequence ID" value="KIJ93776.1"/>
    <property type="molecule type" value="Genomic_DNA"/>
</dbReference>
<dbReference type="GO" id="GO:0048038">
    <property type="term" value="F:quinone binding"/>
    <property type="evidence" value="ECO:0007669"/>
    <property type="project" value="TreeGrafter"/>
</dbReference>
<dbReference type="InterPro" id="IPR002347">
    <property type="entry name" value="SDR_fam"/>
</dbReference>
<proteinExistence type="inferred from homology"/>
<accession>A0A0C9X822</accession>
<reference evidence="4 5" key="1">
    <citation type="submission" date="2014-04" db="EMBL/GenBank/DDBJ databases">
        <authorList>
            <consortium name="DOE Joint Genome Institute"/>
            <person name="Kuo A."/>
            <person name="Kohler A."/>
            <person name="Nagy L.G."/>
            <person name="Floudas D."/>
            <person name="Copeland A."/>
            <person name="Barry K.W."/>
            <person name="Cichocki N."/>
            <person name="Veneault-Fourrey C."/>
            <person name="LaButti K."/>
            <person name="Lindquist E.A."/>
            <person name="Lipzen A."/>
            <person name="Lundell T."/>
            <person name="Morin E."/>
            <person name="Murat C."/>
            <person name="Sun H."/>
            <person name="Tunlid A."/>
            <person name="Henrissat B."/>
            <person name="Grigoriev I.V."/>
            <person name="Hibbett D.S."/>
            <person name="Martin F."/>
            <person name="Nordberg H.P."/>
            <person name="Cantor M.N."/>
            <person name="Hua S.X."/>
        </authorList>
    </citation>
    <scope>NUCLEOTIDE SEQUENCE [LARGE SCALE GENOMIC DNA]</scope>
    <source>
        <strain evidence="4 5">LaAM-08-1</strain>
    </source>
</reference>
<dbReference type="GO" id="GO:0016616">
    <property type="term" value="F:oxidoreductase activity, acting on the CH-OH group of donors, NAD or NADP as acceptor"/>
    <property type="evidence" value="ECO:0007669"/>
    <property type="project" value="TreeGrafter"/>
</dbReference>
<sequence>MEAMIHTLASLRALTYIPAAGFTFDKMLHATPGDVFHVITKIHVRAPSRLIRQAASYFRLKPEQQENGSIINVFCLYGRPGQANYAPAKAAVLGLTKTIAKEWGPISAHPNAVAFGLIHTTGLTASEETDATIKIDGKKVALGFPGGRPVTTIHDPESYTQISLCCGGTPDDTAGSVLLPRQPNWRQIPALAGLSLNFCGLSLEKHQYLVAWLDLGISNVKKVFPRRLPSQNSLKDSEKLPNPSPKRSPEPTSSSPTSTSYTTALTSLDLEQTSHLDASSNSPKLFDSVFPDLSMDGREQTDFDANVPITNFSRSTLGGFTQQRWYHYVSSFDRPSRAIMPLPSVPFPNLQVADSSCTTIIDEAFSHFCEPKAS</sequence>
<comment type="similarity">
    <text evidence="1">Belongs to the short-chain dehydrogenases/reductases (SDR) family.</text>
</comment>
<evidence type="ECO:0000256" key="2">
    <source>
        <dbReference type="ARBA" id="ARBA00023002"/>
    </source>
</evidence>
<dbReference type="PANTHER" id="PTHR42760">
    <property type="entry name" value="SHORT-CHAIN DEHYDROGENASES/REDUCTASES FAMILY MEMBER"/>
    <property type="match status" value="1"/>
</dbReference>
<dbReference type="HOGENOM" id="CLU_739803_0_0_1"/>
<name>A0A0C9X822_9AGAR</name>
<organism evidence="4 5">
    <name type="scientific">Laccaria amethystina LaAM-08-1</name>
    <dbReference type="NCBI Taxonomy" id="1095629"/>
    <lineage>
        <taxon>Eukaryota</taxon>
        <taxon>Fungi</taxon>
        <taxon>Dikarya</taxon>
        <taxon>Basidiomycota</taxon>
        <taxon>Agaricomycotina</taxon>
        <taxon>Agaricomycetes</taxon>
        <taxon>Agaricomycetidae</taxon>
        <taxon>Agaricales</taxon>
        <taxon>Agaricineae</taxon>
        <taxon>Hydnangiaceae</taxon>
        <taxon>Laccaria</taxon>
    </lineage>
</organism>
<evidence type="ECO:0000313" key="4">
    <source>
        <dbReference type="EMBL" id="KIJ93776.1"/>
    </source>
</evidence>
<dbReference type="Gene3D" id="3.40.50.720">
    <property type="entry name" value="NAD(P)-binding Rossmann-like Domain"/>
    <property type="match status" value="1"/>
</dbReference>
<evidence type="ECO:0000256" key="3">
    <source>
        <dbReference type="SAM" id="MobiDB-lite"/>
    </source>
</evidence>
<protein>
    <submittedName>
        <fullName evidence="4">Uncharacterized protein</fullName>
    </submittedName>
</protein>
<dbReference type="AlphaFoldDB" id="A0A0C9X822"/>
<gene>
    <name evidence="4" type="ORF">K443DRAFT_12613</name>
</gene>
<keyword evidence="5" id="KW-1185">Reference proteome</keyword>
<evidence type="ECO:0000313" key="5">
    <source>
        <dbReference type="Proteomes" id="UP000054477"/>
    </source>
</evidence>
<dbReference type="OrthoDB" id="1393670at2759"/>
<evidence type="ECO:0000256" key="1">
    <source>
        <dbReference type="ARBA" id="ARBA00006484"/>
    </source>
</evidence>
<keyword evidence="2" id="KW-0560">Oxidoreductase</keyword>
<dbReference type="InterPro" id="IPR036291">
    <property type="entry name" value="NAD(P)-bd_dom_sf"/>
</dbReference>
<feature type="compositionally biased region" description="Low complexity" evidence="3">
    <location>
        <begin position="250"/>
        <end position="261"/>
    </location>
</feature>
<dbReference type="PRINTS" id="PR00081">
    <property type="entry name" value="GDHRDH"/>
</dbReference>
<feature type="region of interest" description="Disordered" evidence="3">
    <location>
        <begin position="230"/>
        <end position="261"/>
    </location>
</feature>
<dbReference type="SUPFAM" id="SSF51735">
    <property type="entry name" value="NAD(P)-binding Rossmann-fold domains"/>
    <property type="match status" value="1"/>
</dbReference>
<dbReference type="GO" id="GO:0006633">
    <property type="term" value="P:fatty acid biosynthetic process"/>
    <property type="evidence" value="ECO:0007669"/>
    <property type="project" value="TreeGrafter"/>
</dbReference>
<dbReference type="PANTHER" id="PTHR42760:SF133">
    <property type="entry name" value="3-OXOACYL-[ACYL-CARRIER-PROTEIN] REDUCTASE"/>
    <property type="match status" value="1"/>
</dbReference>
<dbReference type="STRING" id="1095629.A0A0C9X822"/>
<dbReference type="Pfam" id="PF13561">
    <property type="entry name" value="adh_short_C2"/>
    <property type="match status" value="1"/>
</dbReference>
<dbReference type="Proteomes" id="UP000054477">
    <property type="component" value="Unassembled WGS sequence"/>
</dbReference>
<reference evidence="5" key="2">
    <citation type="submission" date="2015-01" db="EMBL/GenBank/DDBJ databases">
        <title>Evolutionary Origins and Diversification of the Mycorrhizal Mutualists.</title>
        <authorList>
            <consortium name="DOE Joint Genome Institute"/>
            <consortium name="Mycorrhizal Genomics Consortium"/>
            <person name="Kohler A."/>
            <person name="Kuo A."/>
            <person name="Nagy L.G."/>
            <person name="Floudas D."/>
            <person name="Copeland A."/>
            <person name="Barry K.W."/>
            <person name="Cichocki N."/>
            <person name="Veneault-Fourrey C."/>
            <person name="LaButti K."/>
            <person name="Lindquist E.A."/>
            <person name="Lipzen A."/>
            <person name="Lundell T."/>
            <person name="Morin E."/>
            <person name="Murat C."/>
            <person name="Riley R."/>
            <person name="Ohm R."/>
            <person name="Sun H."/>
            <person name="Tunlid A."/>
            <person name="Henrissat B."/>
            <person name="Grigoriev I.V."/>
            <person name="Hibbett D.S."/>
            <person name="Martin F."/>
        </authorList>
    </citation>
    <scope>NUCLEOTIDE SEQUENCE [LARGE SCALE GENOMIC DNA]</scope>
    <source>
        <strain evidence="5">LaAM-08-1</strain>
    </source>
</reference>